<reference evidence="3" key="2">
    <citation type="submission" date="2023-06" db="EMBL/GenBank/DDBJ databases">
        <authorList>
            <consortium name="Lawrence Berkeley National Laboratory"/>
            <person name="Haridas S."/>
            <person name="Hensen N."/>
            <person name="Bonometti L."/>
            <person name="Westerberg I."/>
            <person name="Brannstrom I.O."/>
            <person name="Guillou S."/>
            <person name="Cros-Aarteil S."/>
            <person name="Calhoun S."/>
            <person name="Kuo A."/>
            <person name="Mondo S."/>
            <person name="Pangilinan J."/>
            <person name="Riley R."/>
            <person name="LaButti K."/>
            <person name="Andreopoulos B."/>
            <person name="Lipzen A."/>
            <person name="Chen C."/>
            <person name="Yanf M."/>
            <person name="Daum C."/>
            <person name="Ng V."/>
            <person name="Clum A."/>
            <person name="Steindorff A."/>
            <person name="Ohm R."/>
            <person name="Martin F."/>
            <person name="Silar P."/>
            <person name="Natvig D."/>
            <person name="Lalanne C."/>
            <person name="Gautier V."/>
            <person name="Ament-velasquez S.L."/>
            <person name="Kruys A."/>
            <person name="Hutchinson M.I."/>
            <person name="Powell A.J."/>
            <person name="Barry K."/>
            <person name="Miller A.N."/>
            <person name="Grigoriev I.V."/>
            <person name="Debuchy R."/>
            <person name="Gladieux P."/>
            <person name="Thoren M.H."/>
            <person name="Johannesson H."/>
        </authorList>
    </citation>
    <scope>NUCLEOTIDE SEQUENCE</scope>
    <source>
        <strain evidence="3">CBS 232.78</strain>
    </source>
</reference>
<keyword evidence="4" id="KW-1185">Reference proteome</keyword>
<evidence type="ECO:0000313" key="4">
    <source>
        <dbReference type="Proteomes" id="UP001285441"/>
    </source>
</evidence>
<feature type="chain" id="PRO_5042259964" description="DUF8021 domain-containing protein" evidence="1">
    <location>
        <begin position="21"/>
        <end position="285"/>
    </location>
</feature>
<protein>
    <recommendedName>
        <fullName evidence="2">DUF8021 domain-containing protein</fullName>
    </recommendedName>
</protein>
<comment type="caution">
    <text evidence="3">The sequence shown here is derived from an EMBL/GenBank/DDBJ whole genome shotgun (WGS) entry which is preliminary data.</text>
</comment>
<evidence type="ECO:0000259" key="2">
    <source>
        <dbReference type="Pfam" id="PF26061"/>
    </source>
</evidence>
<evidence type="ECO:0000313" key="3">
    <source>
        <dbReference type="EMBL" id="KAK3386794.1"/>
    </source>
</evidence>
<feature type="signal peptide" evidence="1">
    <location>
        <begin position="1"/>
        <end position="20"/>
    </location>
</feature>
<dbReference type="InterPro" id="IPR058334">
    <property type="entry name" value="DUF8021"/>
</dbReference>
<organism evidence="3 4">
    <name type="scientific">Podospora didyma</name>
    <dbReference type="NCBI Taxonomy" id="330526"/>
    <lineage>
        <taxon>Eukaryota</taxon>
        <taxon>Fungi</taxon>
        <taxon>Dikarya</taxon>
        <taxon>Ascomycota</taxon>
        <taxon>Pezizomycotina</taxon>
        <taxon>Sordariomycetes</taxon>
        <taxon>Sordariomycetidae</taxon>
        <taxon>Sordariales</taxon>
        <taxon>Podosporaceae</taxon>
        <taxon>Podospora</taxon>
    </lineage>
</organism>
<feature type="domain" description="DUF8021" evidence="2">
    <location>
        <begin position="154"/>
        <end position="263"/>
    </location>
</feature>
<keyword evidence="1" id="KW-0732">Signal</keyword>
<dbReference type="Pfam" id="PF26061">
    <property type="entry name" value="DUF8021"/>
    <property type="match status" value="1"/>
</dbReference>
<sequence>MKHLLHLLLTLAPALSKAAAVCERSTLVEVANRYIAAQSLGQVKYIKALTPNTTYTENGAPVANISAGILSQALKIDHQRSIHDTTTCSTYTELIIADPKHQYVIGTQIRLTADGSTITKIESIVTDKDDWLFNAQHTLHYALLENWEPIPVEKRDSRAVIQAAGDAYLNLFKNGTGSVAVPWADNCRRLEGGLYTADGDTCNSGVPSGVELVNRRYVIDETVGVVDVFLSFGGGVNGSRPGLPDSHEFRIENGKIRYVHTITACFEFNCGFGEPPAQLSQDVGW</sequence>
<accession>A0AAE0NSC4</accession>
<gene>
    <name evidence="3" type="ORF">B0H63DRAFT_540870</name>
</gene>
<name>A0AAE0NSC4_9PEZI</name>
<reference evidence="3" key="1">
    <citation type="journal article" date="2023" name="Mol. Phylogenet. Evol.">
        <title>Genome-scale phylogeny and comparative genomics of the fungal order Sordariales.</title>
        <authorList>
            <person name="Hensen N."/>
            <person name="Bonometti L."/>
            <person name="Westerberg I."/>
            <person name="Brannstrom I.O."/>
            <person name="Guillou S."/>
            <person name="Cros-Aarteil S."/>
            <person name="Calhoun S."/>
            <person name="Haridas S."/>
            <person name="Kuo A."/>
            <person name="Mondo S."/>
            <person name="Pangilinan J."/>
            <person name="Riley R."/>
            <person name="LaButti K."/>
            <person name="Andreopoulos B."/>
            <person name="Lipzen A."/>
            <person name="Chen C."/>
            <person name="Yan M."/>
            <person name="Daum C."/>
            <person name="Ng V."/>
            <person name="Clum A."/>
            <person name="Steindorff A."/>
            <person name="Ohm R.A."/>
            <person name="Martin F."/>
            <person name="Silar P."/>
            <person name="Natvig D.O."/>
            <person name="Lalanne C."/>
            <person name="Gautier V."/>
            <person name="Ament-Velasquez S.L."/>
            <person name="Kruys A."/>
            <person name="Hutchinson M.I."/>
            <person name="Powell A.J."/>
            <person name="Barry K."/>
            <person name="Miller A.N."/>
            <person name="Grigoriev I.V."/>
            <person name="Debuchy R."/>
            <person name="Gladieux P."/>
            <person name="Hiltunen Thoren M."/>
            <person name="Johannesson H."/>
        </authorList>
    </citation>
    <scope>NUCLEOTIDE SEQUENCE</scope>
    <source>
        <strain evidence="3">CBS 232.78</strain>
    </source>
</reference>
<dbReference type="EMBL" id="JAULSW010000003">
    <property type="protein sequence ID" value="KAK3386794.1"/>
    <property type="molecule type" value="Genomic_DNA"/>
</dbReference>
<dbReference type="AlphaFoldDB" id="A0AAE0NSC4"/>
<dbReference type="Proteomes" id="UP001285441">
    <property type="component" value="Unassembled WGS sequence"/>
</dbReference>
<proteinExistence type="predicted"/>
<evidence type="ECO:0000256" key="1">
    <source>
        <dbReference type="SAM" id="SignalP"/>
    </source>
</evidence>